<name>A0A090K0C2_9GAMM</name>
<accession>A0A090K0C2</accession>
<dbReference type="HOGENOM" id="CLU_2331277_0_0_6"/>
<gene>
    <name evidence="1" type="ORF">AWOD_II_0509</name>
</gene>
<dbReference type="GeneID" id="28542760"/>
<protein>
    <submittedName>
        <fullName evidence="1">Uncharacterized protein</fullName>
    </submittedName>
</protein>
<dbReference type="KEGG" id="awd:AWOD_II_0509"/>
<organism evidence="1 2">
    <name type="scientific">Aliivibrio wodanis</name>
    <dbReference type="NCBI Taxonomy" id="80852"/>
    <lineage>
        <taxon>Bacteria</taxon>
        <taxon>Pseudomonadati</taxon>
        <taxon>Pseudomonadota</taxon>
        <taxon>Gammaproteobacteria</taxon>
        <taxon>Vibrionales</taxon>
        <taxon>Vibrionaceae</taxon>
        <taxon>Aliivibrio</taxon>
    </lineage>
</organism>
<dbReference type="STRING" id="80852.AWOD_II_0509"/>
<dbReference type="PATRIC" id="fig|80852.17.peg.3279"/>
<sequence>MSYRNSSLWNELNELRCLLAFKRLSFLGFPYGKQSEYAQEISVKSGLSVGNISAKICNYKSVAGVNKDSNASKNTIDLFHKYEKFSIEQVEKAIKQLE</sequence>
<dbReference type="OrthoDB" id="5917703at2"/>
<dbReference type="Proteomes" id="UP000032427">
    <property type="component" value="Chromosome 2"/>
</dbReference>
<evidence type="ECO:0000313" key="2">
    <source>
        <dbReference type="Proteomes" id="UP000032427"/>
    </source>
</evidence>
<keyword evidence="2" id="KW-1185">Reference proteome</keyword>
<evidence type="ECO:0000313" key="1">
    <source>
        <dbReference type="EMBL" id="CED57153.1"/>
    </source>
</evidence>
<dbReference type="AlphaFoldDB" id="A0A090K0C2"/>
<dbReference type="EMBL" id="LN554847">
    <property type="protein sequence ID" value="CED57153.1"/>
    <property type="molecule type" value="Genomic_DNA"/>
</dbReference>
<reference evidence="2" key="1">
    <citation type="submission" date="2014-09" db="EMBL/GenBank/DDBJ databases">
        <authorList>
            <person name="Hjerde E."/>
        </authorList>
    </citation>
    <scope>NUCLEOTIDE SEQUENCE [LARGE SCALE GENOMIC DNA]</scope>
    <source>
        <strain evidence="2">06/09/139</strain>
    </source>
</reference>
<proteinExistence type="predicted"/>